<accession>A0AAU9RYI2</accession>
<evidence type="ECO:0000256" key="6">
    <source>
        <dbReference type="ARBA" id="ARBA00022771"/>
    </source>
</evidence>
<comment type="subcellular location">
    <subcellularLocation>
        <location evidence="2">Membrane</location>
        <topology evidence="2">Single-pass type IV membrane protein</topology>
    </subcellularLocation>
    <subcellularLocation>
        <location evidence="1">Nucleus</location>
    </subcellularLocation>
</comment>
<evidence type="ECO:0000256" key="10">
    <source>
        <dbReference type="ARBA" id="ARBA00023054"/>
    </source>
</evidence>
<dbReference type="InterPro" id="IPR008906">
    <property type="entry name" value="HATC_C_dom"/>
</dbReference>
<keyword evidence="13" id="KW-0539">Nucleus</keyword>
<evidence type="ECO:0000259" key="19">
    <source>
        <dbReference type="PROSITE" id="PS50192"/>
    </source>
</evidence>
<reference evidence="21 22" key="1">
    <citation type="submission" date="2022-03" db="EMBL/GenBank/DDBJ databases">
        <authorList>
            <person name="Nunn A."/>
            <person name="Chopra R."/>
            <person name="Nunn A."/>
            <person name="Contreras Garrido A."/>
        </authorList>
    </citation>
    <scope>NUCLEOTIDE SEQUENCE [LARGE SCALE GENOMIC DNA]</scope>
</reference>
<evidence type="ECO:0000256" key="3">
    <source>
        <dbReference type="ARBA" id="ARBA00022448"/>
    </source>
</evidence>
<feature type="region of interest" description="Disordered" evidence="17">
    <location>
        <begin position="76"/>
        <end position="129"/>
    </location>
</feature>
<dbReference type="InterPro" id="IPR044766">
    <property type="entry name" value="NPSN/SNAP25-like_N_SNARE"/>
</dbReference>
<keyword evidence="9 18" id="KW-1133">Transmembrane helix</keyword>
<evidence type="ECO:0000256" key="13">
    <source>
        <dbReference type="ARBA" id="ARBA00023242"/>
    </source>
</evidence>
<dbReference type="PROSITE" id="PS50192">
    <property type="entry name" value="T_SNARE"/>
    <property type="match status" value="1"/>
</dbReference>
<feature type="domain" description="T-SNARE coiled-coil homology" evidence="19">
    <location>
        <begin position="987"/>
        <end position="1049"/>
    </location>
</feature>
<dbReference type="GO" id="GO:0046983">
    <property type="term" value="F:protein dimerization activity"/>
    <property type="evidence" value="ECO:0007669"/>
    <property type="project" value="InterPro"/>
</dbReference>
<keyword evidence="5" id="KW-0479">Metal-binding</keyword>
<evidence type="ECO:0000256" key="7">
    <source>
        <dbReference type="ARBA" id="ARBA00022833"/>
    </source>
</evidence>
<keyword evidence="6 15" id="KW-0863">Zinc-finger</keyword>
<evidence type="ECO:0000256" key="15">
    <source>
        <dbReference type="PROSITE-ProRule" id="PRU00027"/>
    </source>
</evidence>
<dbReference type="Pfam" id="PF04937">
    <property type="entry name" value="DUF659"/>
    <property type="match status" value="1"/>
</dbReference>
<evidence type="ECO:0000313" key="22">
    <source>
        <dbReference type="Proteomes" id="UP000836841"/>
    </source>
</evidence>
<organism evidence="21 22">
    <name type="scientific">Thlaspi arvense</name>
    <name type="common">Field penny-cress</name>
    <dbReference type="NCBI Taxonomy" id="13288"/>
    <lineage>
        <taxon>Eukaryota</taxon>
        <taxon>Viridiplantae</taxon>
        <taxon>Streptophyta</taxon>
        <taxon>Embryophyta</taxon>
        <taxon>Tracheophyta</taxon>
        <taxon>Spermatophyta</taxon>
        <taxon>Magnoliopsida</taxon>
        <taxon>eudicotyledons</taxon>
        <taxon>Gunneridae</taxon>
        <taxon>Pentapetalae</taxon>
        <taxon>rosids</taxon>
        <taxon>malvids</taxon>
        <taxon>Brassicales</taxon>
        <taxon>Brassicaceae</taxon>
        <taxon>Thlaspideae</taxon>
        <taxon>Thlaspi</taxon>
    </lineage>
</organism>
<dbReference type="SMART" id="SM00397">
    <property type="entry name" value="t_SNARE"/>
    <property type="match status" value="1"/>
</dbReference>
<evidence type="ECO:0000259" key="20">
    <source>
        <dbReference type="PROSITE" id="PS50808"/>
    </source>
</evidence>
<dbReference type="PANTHER" id="PTHR32166:SF105">
    <property type="entry name" value="HAT DIMERIZATION DOMAIN-CONTAINING PROTEIN"/>
    <property type="match status" value="1"/>
</dbReference>
<evidence type="ECO:0000256" key="11">
    <source>
        <dbReference type="ARBA" id="ARBA00023125"/>
    </source>
</evidence>
<dbReference type="InterPro" id="IPR007021">
    <property type="entry name" value="DUF659"/>
</dbReference>
<dbReference type="Proteomes" id="UP000836841">
    <property type="component" value="Chromosome 3"/>
</dbReference>
<dbReference type="GO" id="GO:0005634">
    <property type="term" value="C:nucleus"/>
    <property type="evidence" value="ECO:0007669"/>
    <property type="project" value="UniProtKB-SubCell"/>
</dbReference>
<evidence type="ECO:0000313" key="21">
    <source>
        <dbReference type="EMBL" id="CAH2053467.1"/>
    </source>
</evidence>
<keyword evidence="22" id="KW-1185">Reference proteome</keyword>
<keyword evidence="12 18" id="KW-0472">Membrane</keyword>
<dbReference type="FunFam" id="1.20.5.110:FF:000021">
    <property type="entry name" value="novel plant SNARE 11"/>
    <property type="match status" value="1"/>
</dbReference>
<dbReference type="PANTHER" id="PTHR32166">
    <property type="entry name" value="OSJNBA0013A04.12 PROTEIN"/>
    <property type="match status" value="1"/>
</dbReference>
<dbReference type="InterPro" id="IPR012337">
    <property type="entry name" value="RNaseH-like_sf"/>
</dbReference>
<evidence type="ECO:0000256" key="9">
    <source>
        <dbReference type="ARBA" id="ARBA00022989"/>
    </source>
</evidence>
<dbReference type="GO" id="GO:0008270">
    <property type="term" value="F:zinc ion binding"/>
    <property type="evidence" value="ECO:0007669"/>
    <property type="project" value="UniProtKB-KW"/>
</dbReference>
<evidence type="ECO:0000256" key="18">
    <source>
        <dbReference type="SAM" id="Phobius"/>
    </source>
</evidence>
<gene>
    <name evidence="21" type="ORF">TAV2_LOCUS10878</name>
</gene>
<keyword evidence="10 16" id="KW-0175">Coiled coil</keyword>
<keyword evidence="11" id="KW-0238">DNA-binding</keyword>
<dbReference type="GO" id="GO:0003677">
    <property type="term" value="F:DNA binding"/>
    <property type="evidence" value="ECO:0007669"/>
    <property type="project" value="UniProtKB-KW"/>
</dbReference>
<keyword evidence="3" id="KW-0813">Transport</keyword>
<keyword evidence="4 18" id="KW-0812">Transmembrane</keyword>
<dbReference type="SUPFAM" id="SSF58038">
    <property type="entry name" value="SNARE fusion complex"/>
    <property type="match status" value="1"/>
</dbReference>
<evidence type="ECO:0000256" key="17">
    <source>
        <dbReference type="SAM" id="MobiDB-lite"/>
    </source>
</evidence>
<name>A0AAU9RYI2_THLAR</name>
<dbReference type="PROSITE" id="PS50808">
    <property type="entry name" value="ZF_BED"/>
    <property type="match status" value="2"/>
</dbReference>
<dbReference type="GO" id="GO:0015031">
    <property type="term" value="P:protein transport"/>
    <property type="evidence" value="ECO:0007669"/>
    <property type="project" value="UniProtKB-KW"/>
</dbReference>
<dbReference type="EMBL" id="OU466859">
    <property type="protein sequence ID" value="CAH2053467.1"/>
    <property type="molecule type" value="Genomic_DNA"/>
</dbReference>
<dbReference type="Pfam" id="PF05699">
    <property type="entry name" value="Dimer_Tnp_hAT"/>
    <property type="match status" value="1"/>
</dbReference>
<dbReference type="Gene3D" id="1.20.5.110">
    <property type="match status" value="1"/>
</dbReference>
<protein>
    <recommendedName>
        <fullName evidence="23">BED-type domain-containing protein</fullName>
    </recommendedName>
</protein>
<dbReference type="AlphaFoldDB" id="A0AAU9RYI2"/>
<keyword evidence="8" id="KW-0653">Protein transport</keyword>
<evidence type="ECO:0008006" key="23">
    <source>
        <dbReference type="Google" id="ProtNLM"/>
    </source>
</evidence>
<dbReference type="CDD" id="cd15861">
    <property type="entry name" value="SNARE_SNAP25N_23N_29N_SEC9N"/>
    <property type="match status" value="1"/>
</dbReference>
<proteinExistence type="inferred from homology"/>
<dbReference type="SUPFAM" id="SSF53098">
    <property type="entry name" value="Ribonuclease H-like"/>
    <property type="match status" value="1"/>
</dbReference>
<feature type="coiled-coil region" evidence="16">
    <location>
        <begin position="879"/>
        <end position="939"/>
    </location>
</feature>
<dbReference type="GO" id="GO:0005484">
    <property type="term" value="F:SNAP receptor activity"/>
    <property type="evidence" value="ECO:0007669"/>
    <property type="project" value="InterPro"/>
</dbReference>
<feature type="domain" description="BED-type" evidence="20">
    <location>
        <begin position="133"/>
        <end position="189"/>
    </location>
</feature>
<evidence type="ECO:0000256" key="4">
    <source>
        <dbReference type="ARBA" id="ARBA00022692"/>
    </source>
</evidence>
<dbReference type="GO" id="GO:0031201">
    <property type="term" value="C:SNARE complex"/>
    <property type="evidence" value="ECO:0007669"/>
    <property type="project" value="InterPro"/>
</dbReference>
<comment type="similarity">
    <text evidence="14">Belongs to the novel plant SNARE family.</text>
</comment>
<evidence type="ECO:0000256" key="16">
    <source>
        <dbReference type="SAM" id="Coils"/>
    </source>
</evidence>
<evidence type="ECO:0000256" key="5">
    <source>
        <dbReference type="ARBA" id="ARBA00022723"/>
    </source>
</evidence>
<feature type="transmembrane region" description="Helical" evidence="18">
    <location>
        <begin position="1059"/>
        <end position="1079"/>
    </location>
</feature>
<dbReference type="Pfam" id="PF02892">
    <property type="entry name" value="zf-BED"/>
    <property type="match status" value="2"/>
</dbReference>
<sequence>MAPLGSIGVVDPGWEHGVAQDERKKKVKCNYCGKIVSGGIYRLKQHLARVSGEVTYCEKSPEEVCLRMKENLQRGRSTRKLRQTKDSNGQSCFGFHQSNNDDEAEEEEERRCWPRRGKGKQSVGDASLLRSSGYVDPGWEHGVAQDERKKKVKCNYCSKIVSGGINRFKQHLARIPGEVAPCKTAPEEVYVKIKENMKWHRAGKRQSRPDDDDTGGLTLYQDPEQVEDGEDHDFFPGSQDRLMLGNGRFSKDERRSFDSVNARSVSEARPKRGRVIPFQTPSSSKQRKLYTSCSNRVVSRKEVTSSISKFFHDVGVPTEAANSLYFQKMVELIGMYGEGFVVPSSQVFSGRLLQDEISTIKGYLREYRASWMVTGCSILADTWINTEGKTMISFLVSCPRGVYFHSSIDATDVTEDALRLFRYLDKLVDDIGEEYVVQVVTQNTGICRSAGKLLEEKRKNLYWSPCAMHSTELVLEDISKLDLVSECLEKSQRITRFIYNQTWLLNLMKNEFTQGMDLLRPEVTRHASSFTTLQSLMDHKANLRGLFQSNGWMLSQTAAKSEEGREVEKMVSGAAFWKKAQFVLKSVDPVMQVIRMIDDGGERLSLPYAYGYMCRAKMAIKSIHNDDARKYGPFWRVIDYHWNPLFHHPLYVAAYFFNPDYRYRPDFMAHSEVVRGVNECIVRLEPDNTRRITALMQIPDYTSAKADFGTDIAIGTRTELDPSAWWQQHGISCLELQRVAVRILSHTCSSVGCEPKWSVYDQVNAQCQSRFGKKSTRDLAFVHYNLRLREKQLKRRLHDDGTPPSLNYALVDRLLPDWLVTSEKEGNSGLFFVGNLNFSGDMASNLPMSPQLEQIHGEIRDHFRALANGFQRLDKIKDSNRQSKQLEELTEKMRECKRLVKEFDRELKDEEARNSPEVNKQLNDEKQSMIKELNSYVALRKTYMSTLGNKKVELFDMGAGVSGEPTAEENVQVASAMSNQELVDAGKKRMDETDQAIERSKQVVEQTLEVGTQTAANLKGQTDQMGRVVNHLDTIQFSIKKASQLVKEIGRQVATDKCIMAFLFLIVCGVIAIIVVKIVHPNNKDIRDIPGLAPPAQSRKLLYLRNQEYTGN</sequence>
<evidence type="ECO:0000256" key="8">
    <source>
        <dbReference type="ARBA" id="ARBA00022927"/>
    </source>
</evidence>
<evidence type="ECO:0000256" key="2">
    <source>
        <dbReference type="ARBA" id="ARBA00004211"/>
    </source>
</evidence>
<evidence type="ECO:0000256" key="14">
    <source>
        <dbReference type="ARBA" id="ARBA00061068"/>
    </source>
</evidence>
<evidence type="ECO:0000256" key="12">
    <source>
        <dbReference type="ARBA" id="ARBA00023136"/>
    </source>
</evidence>
<feature type="region of interest" description="Disordered" evidence="17">
    <location>
        <begin position="199"/>
        <end position="220"/>
    </location>
</feature>
<dbReference type="InterPro" id="IPR000727">
    <property type="entry name" value="T_SNARE_dom"/>
</dbReference>
<feature type="domain" description="BED-type" evidence="20">
    <location>
        <begin position="8"/>
        <end position="64"/>
    </location>
</feature>
<evidence type="ECO:0000256" key="1">
    <source>
        <dbReference type="ARBA" id="ARBA00004123"/>
    </source>
</evidence>
<keyword evidence="7" id="KW-0862">Zinc</keyword>
<dbReference type="InterPro" id="IPR003656">
    <property type="entry name" value="Znf_BED"/>
</dbReference>